<dbReference type="AlphaFoldDB" id="A0A5R8NNX2"/>
<organism evidence="1 2">
    <name type="scientific">Nocardia cyriacigeorgica</name>
    <dbReference type="NCBI Taxonomy" id="135487"/>
    <lineage>
        <taxon>Bacteria</taxon>
        <taxon>Bacillati</taxon>
        <taxon>Actinomycetota</taxon>
        <taxon>Actinomycetes</taxon>
        <taxon>Mycobacteriales</taxon>
        <taxon>Nocardiaceae</taxon>
        <taxon>Nocardia</taxon>
    </lineage>
</organism>
<name>A0A5R8NNX2_9NOCA</name>
<sequence>MERMAFGDTPASRCEFYRRVCGLAAVVQPGSGRIVMPAGSVWALRMTSVLGQAVRSDLHARRCAVGPIISHPRSGTWMFLVRPDLPESDRLLAQLYGARVAVHRRGGEIPLPSPGDRPFSMRQWVEPLRDQFRPSGALVVAAVSRCLPAGTVDLRLLDDGPAAR</sequence>
<keyword evidence="1" id="KW-0804">Transcription</keyword>
<dbReference type="GO" id="GO:0000428">
    <property type="term" value="C:DNA-directed RNA polymerase complex"/>
    <property type="evidence" value="ECO:0007669"/>
    <property type="project" value="UniProtKB-KW"/>
</dbReference>
<accession>A0A5R8NNX2</accession>
<dbReference type="EMBL" id="VBUT01000005">
    <property type="protein sequence ID" value="TLF77311.1"/>
    <property type="molecule type" value="Genomic_DNA"/>
</dbReference>
<proteinExistence type="predicted"/>
<dbReference type="Proteomes" id="UP000306378">
    <property type="component" value="Unassembled WGS sequence"/>
</dbReference>
<keyword evidence="1" id="KW-0240">DNA-directed RNA polymerase</keyword>
<comment type="caution">
    <text evidence="1">The sequence shown here is derived from an EMBL/GenBank/DDBJ whole genome shotgun (WGS) entry which is preliminary data.</text>
</comment>
<gene>
    <name evidence="1" type="ORF">FEK34_13195</name>
</gene>
<evidence type="ECO:0000313" key="1">
    <source>
        <dbReference type="EMBL" id="TLF77311.1"/>
    </source>
</evidence>
<evidence type="ECO:0000313" key="2">
    <source>
        <dbReference type="Proteomes" id="UP000306378"/>
    </source>
</evidence>
<reference evidence="1 2" key="1">
    <citation type="submission" date="2019-05" db="EMBL/GenBank/DDBJ databases">
        <title>Genomes sequences of two Nocardia cyriacigeorgica environmental isolates, type strains Nocardia asteroides ATCC 19247 and Nocardia cyriacigeorgica DSM 44484.</title>
        <authorList>
            <person name="Vautrin F."/>
            <person name="Bergeron E."/>
            <person name="Dubost A."/>
            <person name="Abrouk D."/>
            <person name="Rodriguez Nava V."/>
            <person name="Pujic P."/>
        </authorList>
    </citation>
    <scope>NUCLEOTIDE SEQUENCE [LARGE SCALE GENOMIC DNA]</scope>
    <source>
        <strain evidence="1 2">EML 446</strain>
    </source>
</reference>
<protein>
    <submittedName>
        <fullName evidence="1">DNA-directed RNA polymerase subunit beta</fullName>
    </submittedName>
</protein>